<sequence length="628" mass="70541">MAAVNLKSLSSKEIIEFFNSFDTVLTDCDGVLWMEMTPLYHSAEVMNTFQELGKRVFYVTNNSTKTREEFAEKCKLLNFKASEENILCTSHLAANYLKNISFNRKVYVIGKSGITKELEKVGIAHCGTGPDPMGNDLTTLSIEKDPDVGAVIVGYDEHFSYPKMVKAASYLADHDVHFIGTNTDERFPTSKSIVMPGTGSFVRCIETCSERKATIMGKPEPYVADMIKQKYNVDPKRTLMIGDRANTDILLGTRCGFKTLLVLSGVTHLEEVEKWKQSTRQEDRDLVTDYYIDTLGDLYPHLQKLKKEQKAQCEIARCAKRMAVCKYLKDLSKGEFRKFLESFDAVLSDCDGVLWREHDVIEGSPETVVKFRELGKKFFYITNNNSKTRVEILDKIRSHTYDAKLEEILCSSYLAAIYLKQLKFKKKVYLVGSEGISQELDAQGIEHVGLGPDVTEGDELDILFKFKPDSEVGAVVVGFDRHFSYQKIVKAATYAYDKNIHFICTNPDVERPSPNTIRYPGAGCFLSAIEKIAKRSAIIVGKPEPFVSEVIKKKYGVDPARTLMIGDNLNTDILLGQRCGFTTLLVMSGITTPEELASIKKNPKGSPILPNFYADQLSDILNCLPSRP</sequence>
<dbReference type="RefSeq" id="XP_032454030.1">
    <property type="nucleotide sequence ID" value="XM_032598139.1"/>
</dbReference>
<dbReference type="InterPro" id="IPR006357">
    <property type="entry name" value="HAD-SF_hydro_IIA"/>
</dbReference>
<evidence type="ECO:0000256" key="2">
    <source>
        <dbReference type="ARBA" id="ARBA00004514"/>
    </source>
</evidence>
<dbReference type="OrthoDB" id="413953at2759"/>
<evidence type="ECO:0000313" key="7">
    <source>
        <dbReference type="EnsemblMetazoa" id="XP_032454030"/>
    </source>
</evidence>
<keyword evidence="4" id="KW-0963">Cytoplasm</keyword>
<protein>
    <recommendedName>
        <fullName evidence="9">Phosphoglycolate phosphatase</fullName>
    </recommendedName>
</protein>
<dbReference type="FunFam" id="3.40.50.1000:FF:000163">
    <property type="entry name" value="Pyridoxal phosphate phosphatase"/>
    <property type="match status" value="1"/>
</dbReference>
<proteinExistence type="predicted"/>
<dbReference type="AlphaFoldDB" id="A0A7M7QUS3"/>
<dbReference type="NCBIfam" id="TIGR01460">
    <property type="entry name" value="HAD-SF-IIA"/>
    <property type="match status" value="2"/>
</dbReference>
<dbReference type="GeneID" id="100121075"/>
<dbReference type="Pfam" id="PF13242">
    <property type="entry name" value="Hydrolase_like"/>
    <property type="match status" value="2"/>
</dbReference>
<dbReference type="SMR" id="A0A7M7QUS3"/>
<dbReference type="SFLD" id="SFLDF00039">
    <property type="entry name" value="phosphoglycolate_phosphatase_2"/>
    <property type="match status" value="2"/>
</dbReference>
<evidence type="ECO:0000256" key="6">
    <source>
        <dbReference type="ARBA" id="ARBA00023136"/>
    </source>
</evidence>
<evidence type="ECO:0000256" key="3">
    <source>
        <dbReference type="ARBA" id="ARBA00022475"/>
    </source>
</evidence>
<dbReference type="InterPro" id="IPR036412">
    <property type="entry name" value="HAD-like_sf"/>
</dbReference>
<name>A0A7M7QUS3_NASVI</name>
<dbReference type="SUPFAM" id="SSF56784">
    <property type="entry name" value="HAD-like"/>
    <property type="match status" value="2"/>
</dbReference>
<dbReference type="GO" id="GO:0016791">
    <property type="term" value="F:phosphatase activity"/>
    <property type="evidence" value="ECO:0007669"/>
    <property type="project" value="InterPro"/>
</dbReference>
<dbReference type="SFLD" id="SFLDG01139">
    <property type="entry name" value="C2.A:_Pyridoxal_Phosphate_Phos"/>
    <property type="match status" value="2"/>
</dbReference>
<keyword evidence="3" id="KW-1003">Cell membrane</keyword>
<dbReference type="SFLD" id="SFLDS00003">
    <property type="entry name" value="Haloacid_Dehalogenase"/>
    <property type="match status" value="2"/>
</dbReference>
<keyword evidence="6" id="KW-0472">Membrane</keyword>
<dbReference type="Proteomes" id="UP000002358">
    <property type="component" value="Chromosome 3"/>
</dbReference>
<dbReference type="GO" id="GO:0005829">
    <property type="term" value="C:cytosol"/>
    <property type="evidence" value="ECO:0007669"/>
    <property type="project" value="UniProtKB-SubCell"/>
</dbReference>
<evidence type="ECO:0000256" key="4">
    <source>
        <dbReference type="ARBA" id="ARBA00022490"/>
    </source>
</evidence>
<dbReference type="PANTHER" id="PTHR19288:SF93">
    <property type="entry name" value="FI11325P-RELATED"/>
    <property type="match status" value="1"/>
</dbReference>
<evidence type="ECO:0000313" key="8">
    <source>
        <dbReference type="Proteomes" id="UP000002358"/>
    </source>
</evidence>
<accession>A0A7M7QUS3</accession>
<keyword evidence="8" id="KW-1185">Reference proteome</keyword>
<dbReference type="InterPro" id="IPR006349">
    <property type="entry name" value="PGP_euk"/>
</dbReference>
<dbReference type="EnsemblMetazoa" id="XM_032598139">
    <property type="protein sequence ID" value="XP_032454030"/>
    <property type="gene ID" value="LOC100121075"/>
</dbReference>
<reference evidence="7" key="1">
    <citation type="submission" date="2021-01" db="UniProtKB">
        <authorList>
            <consortium name="EnsemblMetazoa"/>
        </authorList>
    </citation>
    <scope>IDENTIFICATION</scope>
</reference>
<keyword evidence="5" id="KW-0378">Hydrolase</keyword>
<dbReference type="NCBIfam" id="TIGR01452">
    <property type="entry name" value="PGP_euk"/>
    <property type="match status" value="2"/>
</dbReference>
<evidence type="ECO:0000256" key="5">
    <source>
        <dbReference type="ARBA" id="ARBA00022801"/>
    </source>
</evidence>
<organism evidence="7 8">
    <name type="scientific">Nasonia vitripennis</name>
    <name type="common">Parasitic wasp</name>
    <dbReference type="NCBI Taxonomy" id="7425"/>
    <lineage>
        <taxon>Eukaryota</taxon>
        <taxon>Metazoa</taxon>
        <taxon>Ecdysozoa</taxon>
        <taxon>Arthropoda</taxon>
        <taxon>Hexapoda</taxon>
        <taxon>Insecta</taxon>
        <taxon>Pterygota</taxon>
        <taxon>Neoptera</taxon>
        <taxon>Endopterygota</taxon>
        <taxon>Hymenoptera</taxon>
        <taxon>Apocrita</taxon>
        <taxon>Proctotrupomorpha</taxon>
        <taxon>Chalcidoidea</taxon>
        <taxon>Pteromalidae</taxon>
        <taxon>Pteromalinae</taxon>
        <taxon>Nasonia</taxon>
    </lineage>
</organism>
<dbReference type="InterPro" id="IPR023214">
    <property type="entry name" value="HAD_sf"/>
</dbReference>
<comment type="subcellular location">
    <subcellularLocation>
        <location evidence="1">Cell membrane</location>
        <topology evidence="1">Peripheral membrane protein</topology>
    </subcellularLocation>
    <subcellularLocation>
        <location evidence="2">Cytoplasm</location>
        <location evidence="2">Cytosol</location>
    </subcellularLocation>
</comment>
<evidence type="ECO:0000256" key="1">
    <source>
        <dbReference type="ARBA" id="ARBA00004202"/>
    </source>
</evidence>
<evidence type="ECO:0008006" key="9">
    <source>
        <dbReference type="Google" id="ProtNLM"/>
    </source>
</evidence>
<dbReference type="PANTHER" id="PTHR19288">
    <property type="entry name" value="4-NITROPHENYLPHOSPHATASE-RELATED"/>
    <property type="match status" value="1"/>
</dbReference>
<dbReference type="GO" id="GO:0005886">
    <property type="term" value="C:plasma membrane"/>
    <property type="evidence" value="ECO:0007669"/>
    <property type="project" value="UniProtKB-SubCell"/>
</dbReference>
<dbReference type="KEGG" id="nvi:100121075"/>
<dbReference type="Gene3D" id="3.40.50.1000">
    <property type="entry name" value="HAD superfamily/HAD-like"/>
    <property type="match status" value="4"/>
</dbReference>
<dbReference type="Pfam" id="PF13344">
    <property type="entry name" value="Hydrolase_6"/>
    <property type="match status" value="2"/>
</dbReference>
<dbReference type="InParanoid" id="A0A7M7QUS3"/>